<dbReference type="Gene3D" id="3.40.50.300">
    <property type="entry name" value="P-loop containing nucleotide triphosphate hydrolases"/>
    <property type="match status" value="1"/>
</dbReference>
<keyword evidence="8" id="KW-1185">Reference proteome</keyword>
<dbReference type="EMBL" id="CP109965">
    <property type="protein sequence ID" value="WAJ71473.1"/>
    <property type="molecule type" value="Genomic_DNA"/>
</dbReference>
<keyword evidence="5 6" id="KW-0411">Iron-sulfur</keyword>
<evidence type="ECO:0000256" key="4">
    <source>
        <dbReference type="ARBA" id="ARBA00023004"/>
    </source>
</evidence>
<keyword evidence="6" id="KW-0378">Hydrolase</keyword>
<evidence type="ECO:0000256" key="1">
    <source>
        <dbReference type="ARBA" id="ARBA00022723"/>
    </source>
</evidence>
<gene>
    <name evidence="7" type="primary">apbC</name>
    <name evidence="7" type="ORF">OLW01_06660</name>
</gene>
<evidence type="ECO:0000256" key="6">
    <source>
        <dbReference type="HAMAP-Rule" id="MF_02040"/>
    </source>
</evidence>
<dbReference type="InterPro" id="IPR027417">
    <property type="entry name" value="P-loop_NTPase"/>
</dbReference>
<dbReference type="InterPro" id="IPR033756">
    <property type="entry name" value="YlxH/NBP35"/>
</dbReference>
<keyword evidence="2 6" id="KW-0547">Nucleotide-binding</keyword>
<evidence type="ECO:0000256" key="2">
    <source>
        <dbReference type="ARBA" id="ARBA00022741"/>
    </source>
</evidence>
<protein>
    <recommendedName>
        <fullName evidence="6">Iron-sulfur cluster carrier protein</fullName>
    </recommendedName>
</protein>
<name>A0ABY7API5_9ALTE</name>
<keyword evidence="4 6" id="KW-0408">Iron</keyword>
<accession>A0ABY7API5</accession>
<dbReference type="PANTHER" id="PTHR42961:SF2">
    <property type="entry name" value="IRON-SULFUR PROTEIN NUBPL"/>
    <property type="match status" value="1"/>
</dbReference>
<evidence type="ECO:0000313" key="7">
    <source>
        <dbReference type="EMBL" id="WAJ71473.1"/>
    </source>
</evidence>
<dbReference type="CDD" id="cd02037">
    <property type="entry name" value="Mrp_NBP35"/>
    <property type="match status" value="1"/>
</dbReference>
<dbReference type="Pfam" id="PF10609">
    <property type="entry name" value="ParA"/>
    <property type="match status" value="1"/>
</dbReference>
<dbReference type="InterPro" id="IPR019591">
    <property type="entry name" value="Mrp/NBP35_ATP-bd"/>
</dbReference>
<proteinExistence type="inferred from homology"/>
<feature type="binding site" evidence="6">
    <location>
        <begin position="102"/>
        <end position="109"/>
    </location>
    <ligand>
        <name>ATP</name>
        <dbReference type="ChEBI" id="CHEBI:30616"/>
    </ligand>
</feature>
<dbReference type="RefSeq" id="WP_268075984.1">
    <property type="nucleotide sequence ID" value="NZ_CP109965.1"/>
</dbReference>
<evidence type="ECO:0000256" key="3">
    <source>
        <dbReference type="ARBA" id="ARBA00022840"/>
    </source>
</evidence>
<evidence type="ECO:0000313" key="8">
    <source>
        <dbReference type="Proteomes" id="UP001163726"/>
    </source>
</evidence>
<comment type="function">
    <text evidence="6">Binds and transfers iron-sulfur (Fe-S) clusters to target apoproteins. Can hydrolyze ATP.</text>
</comment>
<dbReference type="InterPro" id="IPR044304">
    <property type="entry name" value="NUBPL-like"/>
</dbReference>
<dbReference type="HAMAP" id="MF_02040">
    <property type="entry name" value="Mrp_NBP35"/>
    <property type="match status" value="1"/>
</dbReference>
<dbReference type="PANTHER" id="PTHR42961">
    <property type="entry name" value="IRON-SULFUR PROTEIN NUBPL"/>
    <property type="match status" value="1"/>
</dbReference>
<comment type="subunit">
    <text evidence="6">Homodimer.</text>
</comment>
<dbReference type="InterPro" id="IPR000808">
    <property type="entry name" value="Mrp-like_CS"/>
</dbReference>
<keyword evidence="1 6" id="KW-0479">Metal-binding</keyword>
<dbReference type="Proteomes" id="UP001163726">
    <property type="component" value="Chromosome"/>
</dbReference>
<dbReference type="PROSITE" id="PS01215">
    <property type="entry name" value="MRP"/>
    <property type="match status" value="1"/>
</dbReference>
<dbReference type="SUPFAM" id="SSF52540">
    <property type="entry name" value="P-loop containing nucleoside triphosphate hydrolases"/>
    <property type="match status" value="1"/>
</dbReference>
<sequence>MFKSIFKTNSAKKADVEAQIADVLTQYQAGHLAQYISLETKKNDPQQVKSLTMPFNLAELTNHLKSHFSQLTITQEPQLASLNKAHQNKLAQIKHVVAIASGKGGVGKSTTTVNIARCLRAQGAKVGVLDADIYGPSIPLMFGLQGEQPDTYDGKIMQPLKTAEGIICNSIGFLVDPDDAAIWRGPMASRALQQLFNETQWGELDYLLIDLPPGTGDIQLTLTQSLPLSGALVVTTPQNIALADAKKAIAMFNKVDVSVLGLVENMSMHTCSQCGHIEPIFGRDGGKTLATQEGVKVLGHTPLDINIRETMDNGDGSGFNSAQFYNSYQAIALKLALELYLLAQARPASQSISITQVD</sequence>
<reference evidence="7" key="1">
    <citation type="submission" date="2022-10" db="EMBL/GenBank/DDBJ databases">
        <title>Catenovulum adriacola sp. nov. isolated in the Harbour of Susak.</title>
        <authorList>
            <person name="Schoch T."/>
            <person name="Reich S.J."/>
            <person name="Stoeferle S."/>
            <person name="Flaiz M."/>
            <person name="Kazda M."/>
            <person name="Riedel C.U."/>
            <person name="Duerre P."/>
        </authorList>
    </citation>
    <scope>NUCLEOTIDE SEQUENCE</scope>
    <source>
        <strain evidence="7">TS8</strain>
    </source>
</reference>
<keyword evidence="3 6" id="KW-0067">ATP-binding</keyword>
<comment type="similarity">
    <text evidence="6">Belongs to the Mrp/NBP35 ATP-binding proteins family.</text>
</comment>
<organism evidence="7 8">
    <name type="scientific">Catenovulum adriaticum</name>
    <dbReference type="NCBI Taxonomy" id="2984846"/>
    <lineage>
        <taxon>Bacteria</taxon>
        <taxon>Pseudomonadati</taxon>
        <taxon>Pseudomonadota</taxon>
        <taxon>Gammaproteobacteria</taxon>
        <taxon>Alteromonadales</taxon>
        <taxon>Alteromonadaceae</taxon>
        <taxon>Catenovulum</taxon>
    </lineage>
</organism>
<evidence type="ECO:0000256" key="5">
    <source>
        <dbReference type="ARBA" id="ARBA00023014"/>
    </source>
</evidence>
<dbReference type="NCBIfam" id="NF008669">
    <property type="entry name" value="PRK11670.1"/>
    <property type="match status" value="1"/>
</dbReference>